<protein>
    <recommendedName>
        <fullName evidence="10">Hexosyltransferase</fullName>
        <ecNumber evidence="10">2.4.1.-</ecNumber>
    </recommendedName>
</protein>
<feature type="region of interest" description="Disordered" evidence="11">
    <location>
        <begin position="62"/>
        <end position="127"/>
    </location>
</feature>
<dbReference type="Proteomes" id="UP000001307">
    <property type="component" value="Unassembled WGS sequence"/>
</dbReference>
<evidence type="ECO:0000256" key="8">
    <source>
        <dbReference type="ARBA" id="ARBA00023034"/>
    </source>
</evidence>
<evidence type="ECO:0000256" key="9">
    <source>
        <dbReference type="ARBA" id="ARBA00023136"/>
    </source>
</evidence>
<evidence type="ECO:0000313" key="12">
    <source>
        <dbReference type="EMBL" id="CBY12188.1"/>
    </source>
</evidence>
<evidence type="ECO:0000256" key="3">
    <source>
        <dbReference type="ARBA" id="ARBA00022676"/>
    </source>
</evidence>
<evidence type="ECO:0000256" key="1">
    <source>
        <dbReference type="ARBA" id="ARBA00004323"/>
    </source>
</evidence>
<keyword evidence="13" id="KW-1185">Reference proteome</keyword>
<accession>E4XQV2</accession>
<dbReference type="EMBL" id="FN653110">
    <property type="protein sequence ID" value="CBY12188.1"/>
    <property type="molecule type" value="Genomic_DNA"/>
</dbReference>
<evidence type="ECO:0000256" key="11">
    <source>
        <dbReference type="SAM" id="MobiDB-lite"/>
    </source>
</evidence>
<dbReference type="OrthoDB" id="5512589at2759"/>
<keyword evidence="6 10" id="KW-0735">Signal-anchor</keyword>
<organism evidence="12">
    <name type="scientific">Oikopleura dioica</name>
    <name type="common">Tunicate</name>
    <dbReference type="NCBI Taxonomy" id="34765"/>
    <lineage>
        <taxon>Eukaryota</taxon>
        <taxon>Metazoa</taxon>
        <taxon>Chordata</taxon>
        <taxon>Tunicata</taxon>
        <taxon>Appendicularia</taxon>
        <taxon>Copelata</taxon>
        <taxon>Oikopleuridae</taxon>
        <taxon>Oikopleura</taxon>
    </lineage>
</organism>
<reference evidence="12" key="1">
    <citation type="journal article" date="2010" name="Science">
        <title>Plasticity of animal genome architecture unmasked by rapid evolution of a pelagic tunicate.</title>
        <authorList>
            <person name="Denoeud F."/>
            <person name="Henriet S."/>
            <person name="Mungpakdee S."/>
            <person name="Aury J.M."/>
            <person name="Da Silva C."/>
            <person name="Brinkmann H."/>
            <person name="Mikhaleva J."/>
            <person name="Olsen L.C."/>
            <person name="Jubin C."/>
            <person name="Canestro C."/>
            <person name="Bouquet J.M."/>
            <person name="Danks G."/>
            <person name="Poulain J."/>
            <person name="Campsteijn C."/>
            <person name="Adamski M."/>
            <person name="Cross I."/>
            <person name="Yadetie F."/>
            <person name="Muffato M."/>
            <person name="Louis A."/>
            <person name="Butcher S."/>
            <person name="Tsagkogeorga G."/>
            <person name="Konrad A."/>
            <person name="Singh S."/>
            <person name="Jensen M.F."/>
            <person name="Cong E.H."/>
            <person name="Eikeseth-Otteraa H."/>
            <person name="Noel B."/>
            <person name="Anthouard V."/>
            <person name="Porcel B.M."/>
            <person name="Kachouri-Lafond R."/>
            <person name="Nishino A."/>
            <person name="Ugolini M."/>
            <person name="Chourrout P."/>
            <person name="Nishida H."/>
            <person name="Aasland R."/>
            <person name="Huzurbazar S."/>
            <person name="Westhof E."/>
            <person name="Delsuc F."/>
            <person name="Lehrach H."/>
            <person name="Reinhardt R."/>
            <person name="Weissenbach J."/>
            <person name="Roy S.W."/>
            <person name="Artiguenave F."/>
            <person name="Postlethwait J.H."/>
            <person name="Manak J.R."/>
            <person name="Thompson E.M."/>
            <person name="Jaillon O."/>
            <person name="Du Pasquier L."/>
            <person name="Boudinot P."/>
            <person name="Liberles D.A."/>
            <person name="Volff J.N."/>
            <person name="Philippe H."/>
            <person name="Lenhard B."/>
            <person name="Roest Crollius H."/>
            <person name="Wincker P."/>
            <person name="Chourrout D."/>
        </authorList>
    </citation>
    <scope>NUCLEOTIDE SEQUENCE [LARGE SCALE GENOMIC DNA]</scope>
</reference>
<comment type="subcellular location">
    <subcellularLocation>
        <location evidence="1 10">Golgi apparatus membrane</location>
        <topology evidence="1 10">Single-pass type II membrane protein</topology>
    </subcellularLocation>
</comment>
<evidence type="ECO:0000256" key="7">
    <source>
        <dbReference type="ARBA" id="ARBA00022989"/>
    </source>
</evidence>
<dbReference type="PANTHER" id="PTHR11214">
    <property type="entry name" value="BETA-1,3-N-ACETYLGLUCOSAMINYLTRANSFERASE"/>
    <property type="match status" value="1"/>
</dbReference>
<dbReference type="PANTHER" id="PTHR11214:SF3">
    <property type="entry name" value="BETA-1,3-GALACTOSYLTRANSFERASE 6"/>
    <property type="match status" value="1"/>
</dbReference>
<evidence type="ECO:0000313" key="13">
    <source>
        <dbReference type="Proteomes" id="UP000001307"/>
    </source>
</evidence>
<proteinExistence type="inferred from homology"/>
<dbReference type="Pfam" id="PF01762">
    <property type="entry name" value="Galactosyl_T"/>
    <property type="match status" value="1"/>
</dbReference>
<comment type="similarity">
    <text evidence="2 10">Belongs to the glycosyltransferase 31 family.</text>
</comment>
<dbReference type="InterPro" id="IPR002659">
    <property type="entry name" value="Glyco_trans_31"/>
</dbReference>
<keyword evidence="8 10" id="KW-0333">Golgi apparatus</keyword>
<gene>
    <name evidence="12" type="ORF">GSOID_T00018065001</name>
</gene>
<name>E4XQV2_OIKDI</name>
<dbReference type="GO" id="GO:0016758">
    <property type="term" value="F:hexosyltransferase activity"/>
    <property type="evidence" value="ECO:0007669"/>
    <property type="project" value="InterPro"/>
</dbReference>
<dbReference type="EC" id="2.4.1.-" evidence="10"/>
<evidence type="ECO:0000256" key="5">
    <source>
        <dbReference type="ARBA" id="ARBA00022692"/>
    </source>
</evidence>
<evidence type="ECO:0000256" key="6">
    <source>
        <dbReference type="ARBA" id="ARBA00022968"/>
    </source>
</evidence>
<keyword evidence="3 10" id="KW-0328">Glycosyltransferase</keyword>
<keyword evidence="5 10" id="KW-0812">Transmembrane</keyword>
<dbReference type="GO" id="GO:0006493">
    <property type="term" value="P:protein O-linked glycosylation"/>
    <property type="evidence" value="ECO:0007669"/>
    <property type="project" value="TreeGrafter"/>
</dbReference>
<evidence type="ECO:0000256" key="4">
    <source>
        <dbReference type="ARBA" id="ARBA00022679"/>
    </source>
</evidence>
<sequence length="497" mass="56864">MTSSFIGCILTCTFLCICLNIGFLYVIFEQKRSCDRVVAELEFELEGYFQRRISNDFADSLHVPSHKQPVKNQPRPPPPALLETKKLASDESVELNAPSLSSNKSPPVKEKPPLSVKKSQTPKEEREMLKQFAESIPDAPEPHLGTTEIPEFEESKIGHVPTIKSAVEIAPIVEKASNSGIIPDFLEEIPPESIEPGRHFKKESREPAEDELGIIPEIKDWQLPEKYVQAEDVANFRNFEILIQPKIHKDDFGFAIMVYSELLEVAKRRAIRETYGSKMKEVGAAVFFHLGRAEQPVNNIEIQIEAEENNDIVQHDIKEHAYNKTLVSLMSLKWYDKILSDKTPVVILSDSRTYIDMTQWSETIGLGENKRDWSVCSQMRFYDEVQRKGKFGASEEMYEMNFFPTYCQAGCFGLSRDVVKDILAMVPQTRYFYQPQKYISGILRKKTERAPPIGLKNGPLMCQHLDDMRFLSKRYNLSYNSGSIEGMLREAHENLLK</sequence>
<feature type="transmembrane region" description="Helical" evidence="10">
    <location>
        <begin position="7"/>
        <end position="28"/>
    </location>
</feature>
<dbReference type="InParanoid" id="E4XQV2"/>
<dbReference type="AlphaFoldDB" id="E4XQV2"/>
<dbReference type="GO" id="GO:0000139">
    <property type="term" value="C:Golgi membrane"/>
    <property type="evidence" value="ECO:0007669"/>
    <property type="project" value="UniProtKB-SubCell"/>
</dbReference>
<evidence type="ECO:0000256" key="2">
    <source>
        <dbReference type="ARBA" id="ARBA00008661"/>
    </source>
</evidence>
<keyword evidence="9 10" id="KW-0472">Membrane</keyword>
<keyword evidence="7 10" id="KW-1133">Transmembrane helix</keyword>
<keyword evidence="4" id="KW-0808">Transferase</keyword>
<evidence type="ECO:0000256" key="10">
    <source>
        <dbReference type="RuleBase" id="RU363063"/>
    </source>
</evidence>